<dbReference type="GO" id="GO:0004180">
    <property type="term" value="F:carboxypeptidase activity"/>
    <property type="evidence" value="ECO:0007669"/>
    <property type="project" value="UniProtKB-KW"/>
</dbReference>
<evidence type="ECO:0000313" key="2">
    <source>
        <dbReference type="EMBL" id="CAB4133881.1"/>
    </source>
</evidence>
<dbReference type="EMBL" id="LR796275">
    <property type="protein sequence ID" value="CAB4133881.1"/>
    <property type="molecule type" value="Genomic_DNA"/>
</dbReference>
<organism evidence="2">
    <name type="scientific">uncultured Caudovirales phage</name>
    <dbReference type="NCBI Taxonomy" id="2100421"/>
    <lineage>
        <taxon>Viruses</taxon>
        <taxon>Duplodnaviria</taxon>
        <taxon>Heunggongvirae</taxon>
        <taxon>Uroviricota</taxon>
        <taxon>Caudoviricetes</taxon>
        <taxon>Peduoviridae</taxon>
        <taxon>Maltschvirus</taxon>
        <taxon>Maltschvirus maltsch</taxon>
    </lineage>
</organism>
<protein>
    <submittedName>
        <fullName evidence="2">D-alanyl-D-alanine carboxypeptidase</fullName>
    </submittedName>
</protein>
<keyword evidence="2" id="KW-0378">Hydrolase</keyword>
<name>A0A6J5LI68_9CAUD</name>
<accession>A0A6J5LI68</accession>
<dbReference type="EMBL" id="LR797827">
    <property type="protein sequence ID" value="CAB4242042.1"/>
    <property type="molecule type" value="Genomic_DNA"/>
</dbReference>
<keyword evidence="2" id="KW-0645">Protease</keyword>
<dbReference type="Pfam" id="PF13539">
    <property type="entry name" value="Peptidase_M15_4"/>
    <property type="match status" value="1"/>
</dbReference>
<dbReference type="SUPFAM" id="SSF55166">
    <property type="entry name" value="Hedgehog/DD-peptidase"/>
    <property type="match status" value="1"/>
</dbReference>
<feature type="domain" description="Peptidase M15C" evidence="1">
    <location>
        <begin position="61"/>
        <end position="123"/>
    </location>
</feature>
<proteinExistence type="predicted"/>
<evidence type="ECO:0000313" key="3">
    <source>
        <dbReference type="EMBL" id="CAB4242042.1"/>
    </source>
</evidence>
<sequence>MINSRSIDDLHPRVKALAERFLDDCHAAGLDVLIYSTYRDIEAQNAIYAQGRTTKGSIVTNAKGGQSFHNYRLAFDWVPIVHGKPLWSDAIAYAKCAKIGEALGLEWAGRWAGKFKETAHFQYSGGLSLADLQAGKTLK</sequence>
<dbReference type="CDD" id="cd14845">
    <property type="entry name" value="L-Ala-D-Glu_peptidase_like"/>
    <property type="match status" value="1"/>
</dbReference>
<dbReference type="InterPro" id="IPR009045">
    <property type="entry name" value="Zn_M74/Hedgehog-like"/>
</dbReference>
<reference evidence="2" key="1">
    <citation type="submission" date="2020-04" db="EMBL/GenBank/DDBJ databases">
        <authorList>
            <person name="Chiriac C."/>
            <person name="Salcher M."/>
            <person name="Ghai R."/>
            <person name="Kavagutti S V."/>
        </authorList>
    </citation>
    <scope>NUCLEOTIDE SEQUENCE</scope>
</reference>
<gene>
    <name evidence="2" type="ORF">UFOVP263_35</name>
    <name evidence="3" type="ORF">UFOVP91_27</name>
</gene>
<keyword evidence="2" id="KW-0121">Carboxypeptidase</keyword>
<evidence type="ECO:0000259" key="1">
    <source>
        <dbReference type="Pfam" id="PF13539"/>
    </source>
</evidence>
<dbReference type="InterPro" id="IPR039561">
    <property type="entry name" value="Peptidase_M15C"/>
</dbReference>
<dbReference type="Gene3D" id="3.30.1380.10">
    <property type="match status" value="1"/>
</dbReference>